<reference evidence="1" key="1">
    <citation type="submission" date="2018-02" db="EMBL/GenBank/DDBJ databases">
        <title>Rhizophora mucronata_Transcriptome.</title>
        <authorList>
            <person name="Meera S.P."/>
            <person name="Sreeshan A."/>
            <person name="Augustine A."/>
        </authorList>
    </citation>
    <scope>NUCLEOTIDE SEQUENCE</scope>
    <source>
        <tissue evidence="1">Leaf</tissue>
    </source>
</reference>
<protein>
    <submittedName>
        <fullName evidence="1">Beta-galactosidase</fullName>
    </submittedName>
</protein>
<dbReference type="EMBL" id="GGEC01045089">
    <property type="protein sequence ID" value="MBX25573.1"/>
    <property type="molecule type" value="Transcribed_RNA"/>
</dbReference>
<sequence length="56" mass="6412">MSTINSHSCLLWYLSAPRVQISLKHHPLRYPLVPLSTASQIQDSQRNQHLCSKIDV</sequence>
<organism evidence="1">
    <name type="scientific">Rhizophora mucronata</name>
    <name type="common">Asiatic mangrove</name>
    <dbReference type="NCBI Taxonomy" id="61149"/>
    <lineage>
        <taxon>Eukaryota</taxon>
        <taxon>Viridiplantae</taxon>
        <taxon>Streptophyta</taxon>
        <taxon>Embryophyta</taxon>
        <taxon>Tracheophyta</taxon>
        <taxon>Spermatophyta</taxon>
        <taxon>Magnoliopsida</taxon>
        <taxon>eudicotyledons</taxon>
        <taxon>Gunneridae</taxon>
        <taxon>Pentapetalae</taxon>
        <taxon>rosids</taxon>
        <taxon>fabids</taxon>
        <taxon>Malpighiales</taxon>
        <taxon>Rhizophoraceae</taxon>
        <taxon>Rhizophora</taxon>
    </lineage>
</organism>
<accession>A0A2P2M5U7</accession>
<dbReference type="AlphaFoldDB" id="A0A2P2M5U7"/>
<evidence type="ECO:0000313" key="1">
    <source>
        <dbReference type="EMBL" id="MBX25573.1"/>
    </source>
</evidence>
<proteinExistence type="predicted"/>
<name>A0A2P2M5U7_RHIMU</name>